<evidence type="ECO:0000256" key="2">
    <source>
        <dbReference type="ARBA" id="ARBA00004496"/>
    </source>
</evidence>
<dbReference type="Gene3D" id="3.30.70.1170">
    <property type="entry name" value="Sun protein, domain 3"/>
    <property type="match status" value="1"/>
</dbReference>
<sequence length="436" mass="46759">MSATPSPDARTAALAVLMDVLKAGRSLDRAIESGEQALADPRDRALCRALAYGVLRHHRRLGALRDHCLRSPLRSRDLDVALVVELGLYQLLAMQIPPHAAVSATVAVAQTRGKRWAVKLINALLRRFQRERAACLAAVDQRPAVEHSVPDWLYTRLSQDWPTALDALLVQQNERAPMTLRVNGRKTDPATLAEALAGEGIHSERQAGCADALVLAAPVGLEQLPGFAEGAVSVQDASAQLAADVLGAEAGHRVLDACAAPGGKAAHVLERADVRLVALDNEPARLARVSETLERLGLVADCQVGDAGNPATWWDGQAFDRILLDAPCSGTGVIRRHPDIKWLRREADIAVLQAGQQRLLEALWPSLAPGGRLVYATCSVLRAENEAVIEAFMARQDDAQATPVALPVGQSVGYGHQILTGEAGVDGFYYACLEKH</sequence>
<dbReference type="InterPro" id="IPR004573">
    <property type="entry name" value="rRNA_ssu_MeTfrase_B"/>
</dbReference>
<dbReference type="InterPro" id="IPR023267">
    <property type="entry name" value="RCMT"/>
</dbReference>
<keyword evidence="8 14" id="KW-0808">Transferase</keyword>
<dbReference type="NCBIfam" id="TIGR00563">
    <property type="entry name" value="rsmB"/>
    <property type="match status" value="1"/>
</dbReference>
<dbReference type="Proteomes" id="UP000017881">
    <property type="component" value="Chromosome"/>
</dbReference>
<dbReference type="GO" id="GO:0006355">
    <property type="term" value="P:regulation of DNA-templated transcription"/>
    <property type="evidence" value="ECO:0007669"/>
    <property type="project" value="InterPro"/>
</dbReference>
<dbReference type="RefSeq" id="WP_016352466.1">
    <property type="nucleotide sequence ID" value="NC_021291.1"/>
</dbReference>
<dbReference type="PATRIC" id="fig|1260251.3.peg.58"/>
<evidence type="ECO:0000256" key="7">
    <source>
        <dbReference type="ARBA" id="ARBA00022603"/>
    </source>
</evidence>
<dbReference type="eggNOG" id="COG0144">
    <property type="taxonomic scope" value="Bacteria"/>
</dbReference>
<keyword evidence="9 14" id="KW-0949">S-adenosyl-L-methionine</keyword>
<dbReference type="KEGG" id="ssal:SPISAL_00290"/>
<dbReference type="HOGENOM" id="CLU_005316_0_4_6"/>
<dbReference type="eggNOG" id="COG0781">
    <property type="taxonomic scope" value="Bacteria"/>
</dbReference>
<comment type="similarity">
    <text evidence="3 14">Belongs to the class I-like SAM-binding methyltransferase superfamily. RsmB/NOP family.</text>
</comment>
<dbReference type="GO" id="GO:0005829">
    <property type="term" value="C:cytosol"/>
    <property type="evidence" value="ECO:0007669"/>
    <property type="project" value="TreeGrafter"/>
</dbReference>
<dbReference type="InterPro" id="IPR049560">
    <property type="entry name" value="MeTrfase_RsmB-F_NOP2_cat"/>
</dbReference>
<evidence type="ECO:0000256" key="13">
    <source>
        <dbReference type="ARBA" id="ARBA00047283"/>
    </source>
</evidence>
<dbReference type="InterPro" id="IPR018314">
    <property type="entry name" value="RsmB/NOL1/NOP2-like_CS"/>
</dbReference>
<dbReference type="PANTHER" id="PTHR22807">
    <property type="entry name" value="NOP2 YEAST -RELATED NOL1/NOP2/FMU SUN DOMAIN-CONTAINING"/>
    <property type="match status" value="1"/>
</dbReference>
<dbReference type="GO" id="GO:0003723">
    <property type="term" value="F:RNA binding"/>
    <property type="evidence" value="ECO:0007669"/>
    <property type="project" value="UniProtKB-UniRule"/>
</dbReference>
<dbReference type="InterPro" id="IPR054728">
    <property type="entry name" value="RsmB-like_ferredoxin"/>
</dbReference>
<keyword evidence="7 14" id="KW-0489">Methyltransferase</keyword>
<evidence type="ECO:0000256" key="5">
    <source>
        <dbReference type="ARBA" id="ARBA00022490"/>
    </source>
</evidence>
<dbReference type="NCBIfam" id="NF008149">
    <property type="entry name" value="PRK10901.1"/>
    <property type="match status" value="1"/>
</dbReference>
<comment type="function">
    <text evidence="1">Specifically methylates the cytosine at position 967 (m5C967) of 16S rRNA.</text>
</comment>
<evidence type="ECO:0000256" key="1">
    <source>
        <dbReference type="ARBA" id="ARBA00002724"/>
    </source>
</evidence>
<evidence type="ECO:0000256" key="12">
    <source>
        <dbReference type="ARBA" id="ARBA00031088"/>
    </source>
</evidence>
<dbReference type="PRINTS" id="PR02008">
    <property type="entry name" value="RCMTFAMILY"/>
</dbReference>
<dbReference type="SUPFAM" id="SSF53335">
    <property type="entry name" value="S-adenosyl-L-methionine-dependent methyltransferases"/>
    <property type="match status" value="1"/>
</dbReference>
<protein>
    <recommendedName>
        <fullName evidence="4">16S rRNA (cytosine(967)-C(5))-methyltransferase</fullName>
        <ecNumber evidence="4">2.1.1.176</ecNumber>
    </recommendedName>
    <alternativeName>
        <fullName evidence="11">16S rRNA m5C967 methyltransferase</fullName>
    </alternativeName>
    <alternativeName>
        <fullName evidence="12">rRNA (cytosine-C(5)-)-methyltransferase RsmB</fullName>
    </alternativeName>
</protein>
<evidence type="ECO:0000256" key="4">
    <source>
        <dbReference type="ARBA" id="ARBA00012140"/>
    </source>
</evidence>
<keyword evidence="17" id="KW-1185">Reference proteome</keyword>
<feature type="active site" description="Nucleophile" evidence="14">
    <location>
        <position position="378"/>
    </location>
</feature>
<feature type="binding site" evidence="14">
    <location>
        <position position="280"/>
    </location>
    <ligand>
        <name>S-adenosyl-L-methionine</name>
        <dbReference type="ChEBI" id="CHEBI:59789"/>
    </ligand>
</feature>
<gene>
    <name evidence="16" type="ORF">SPISAL_00290</name>
</gene>
<reference evidence="16 17" key="1">
    <citation type="journal article" date="2013" name="Genome Announc.">
        <title>Draft Genome of Spiribacter salinus M19-40, an Abundant Gammaproteobacterium in Aquatic Hypersaline Environments.</title>
        <authorList>
            <person name="Leon M.J."/>
            <person name="Ghai R."/>
            <person name="Fernandez A.B."/>
            <person name="Sanchez-Porro C."/>
            <person name="Rodriguez-Valera F."/>
            <person name="Ventosa A."/>
        </authorList>
    </citation>
    <scope>NUCLEOTIDE SEQUENCE [LARGE SCALE GENOMIC DNA]</scope>
    <source>
        <strain evidence="16">M19-40</strain>
    </source>
</reference>
<evidence type="ECO:0000256" key="11">
    <source>
        <dbReference type="ARBA" id="ARBA00030399"/>
    </source>
</evidence>
<evidence type="ECO:0000256" key="6">
    <source>
        <dbReference type="ARBA" id="ARBA00022552"/>
    </source>
</evidence>
<evidence type="ECO:0000256" key="10">
    <source>
        <dbReference type="ARBA" id="ARBA00022884"/>
    </source>
</evidence>
<dbReference type="InterPro" id="IPR035926">
    <property type="entry name" value="NusB-like_sf"/>
</dbReference>
<evidence type="ECO:0000256" key="3">
    <source>
        <dbReference type="ARBA" id="ARBA00007494"/>
    </source>
</evidence>
<dbReference type="CDD" id="cd02440">
    <property type="entry name" value="AdoMet_MTases"/>
    <property type="match status" value="1"/>
</dbReference>
<comment type="subcellular location">
    <subcellularLocation>
        <location evidence="2">Cytoplasm</location>
    </subcellularLocation>
</comment>
<evidence type="ECO:0000259" key="15">
    <source>
        <dbReference type="PROSITE" id="PS51686"/>
    </source>
</evidence>
<keyword evidence="10 14" id="KW-0694">RNA-binding</keyword>
<dbReference type="PANTHER" id="PTHR22807:SF61">
    <property type="entry name" value="NOL1_NOP2_SUN FAMILY PROTEIN _ ANTITERMINATION NUSB DOMAIN-CONTAINING PROTEIN"/>
    <property type="match status" value="1"/>
</dbReference>
<dbReference type="InterPro" id="IPR006027">
    <property type="entry name" value="NusB_RsmB_TIM44"/>
</dbReference>
<feature type="binding site" evidence="14">
    <location>
        <begin position="258"/>
        <end position="264"/>
    </location>
    <ligand>
        <name>S-adenosyl-L-methionine</name>
        <dbReference type="ChEBI" id="CHEBI:59789"/>
    </ligand>
</feature>
<dbReference type="EC" id="2.1.1.176" evidence="4"/>
<dbReference type="OrthoDB" id="9810297at2"/>
<dbReference type="SUPFAM" id="SSF48013">
    <property type="entry name" value="NusB-like"/>
    <property type="match status" value="1"/>
</dbReference>
<evidence type="ECO:0000256" key="8">
    <source>
        <dbReference type="ARBA" id="ARBA00022679"/>
    </source>
</evidence>
<keyword evidence="5" id="KW-0963">Cytoplasm</keyword>
<name>R4V289_9GAMM</name>
<feature type="binding site" evidence="14">
    <location>
        <position position="325"/>
    </location>
    <ligand>
        <name>S-adenosyl-L-methionine</name>
        <dbReference type="ChEBI" id="CHEBI:59789"/>
    </ligand>
</feature>
<dbReference type="GO" id="GO:0009383">
    <property type="term" value="F:rRNA (cytosine-C5-)-methyltransferase activity"/>
    <property type="evidence" value="ECO:0007669"/>
    <property type="project" value="TreeGrafter"/>
</dbReference>
<feature type="domain" description="SAM-dependent MTase RsmB/NOP-type" evidence="15">
    <location>
        <begin position="168"/>
        <end position="436"/>
    </location>
</feature>
<evidence type="ECO:0000313" key="17">
    <source>
        <dbReference type="Proteomes" id="UP000017881"/>
    </source>
</evidence>
<proteinExistence type="inferred from homology"/>
<dbReference type="PROSITE" id="PS51686">
    <property type="entry name" value="SAM_MT_RSMB_NOP"/>
    <property type="match status" value="1"/>
</dbReference>
<dbReference type="Gene3D" id="1.10.940.10">
    <property type="entry name" value="NusB-like"/>
    <property type="match status" value="1"/>
</dbReference>
<evidence type="ECO:0000256" key="14">
    <source>
        <dbReference type="PROSITE-ProRule" id="PRU01023"/>
    </source>
</evidence>
<evidence type="ECO:0000313" key="16">
    <source>
        <dbReference type="EMBL" id="AGM40159.1"/>
    </source>
</evidence>
<dbReference type="PROSITE" id="PS01153">
    <property type="entry name" value="NOL1_NOP2_SUN"/>
    <property type="match status" value="1"/>
</dbReference>
<feature type="binding site" evidence="14">
    <location>
        <position position="306"/>
    </location>
    <ligand>
        <name>S-adenosyl-L-methionine</name>
        <dbReference type="ChEBI" id="CHEBI:59789"/>
    </ligand>
</feature>
<accession>R4V289</accession>
<dbReference type="EMBL" id="CP005963">
    <property type="protein sequence ID" value="AGM40159.1"/>
    <property type="molecule type" value="Genomic_DNA"/>
</dbReference>
<dbReference type="FunFam" id="3.40.50.150:FF:000022">
    <property type="entry name" value="Ribosomal RNA small subunit methyltransferase B"/>
    <property type="match status" value="1"/>
</dbReference>
<dbReference type="Gene3D" id="3.40.50.150">
    <property type="entry name" value="Vaccinia Virus protein VP39"/>
    <property type="match status" value="1"/>
</dbReference>
<dbReference type="Pfam" id="PF01029">
    <property type="entry name" value="NusB"/>
    <property type="match status" value="1"/>
</dbReference>
<organism evidence="16 17">
    <name type="scientific">Spiribacter salinus M19-40</name>
    <dbReference type="NCBI Taxonomy" id="1260251"/>
    <lineage>
        <taxon>Bacteria</taxon>
        <taxon>Pseudomonadati</taxon>
        <taxon>Pseudomonadota</taxon>
        <taxon>Gammaproteobacteria</taxon>
        <taxon>Chromatiales</taxon>
        <taxon>Ectothiorhodospiraceae</taxon>
        <taxon>Spiribacter</taxon>
    </lineage>
</organism>
<dbReference type="Pfam" id="PF01189">
    <property type="entry name" value="Methyltr_RsmB-F"/>
    <property type="match status" value="1"/>
</dbReference>
<comment type="catalytic activity">
    <reaction evidence="13">
        <text>cytidine(967) in 16S rRNA + S-adenosyl-L-methionine = 5-methylcytidine(967) in 16S rRNA + S-adenosyl-L-homocysteine + H(+)</text>
        <dbReference type="Rhea" id="RHEA:42748"/>
        <dbReference type="Rhea" id="RHEA-COMP:10219"/>
        <dbReference type="Rhea" id="RHEA-COMP:10220"/>
        <dbReference type="ChEBI" id="CHEBI:15378"/>
        <dbReference type="ChEBI" id="CHEBI:57856"/>
        <dbReference type="ChEBI" id="CHEBI:59789"/>
        <dbReference type="ChEBI" id="CHEBI:74483"/>
        <dbReference type="ChEBI" id="CHEBI:82748"/>
        <dbReference type="EC" id="2.1.1.176"/>
    </reaction>
</comment>
<dbReference type="Pfam" id="PF22458">
    <property type="entry name" value="RsmF-B_ferredox"/>
    <property type="match status" value="1"/>
</dbReference>
<dbReference type="InterPro" id="IPR001678">
    <property type="entry name" value="MeTrfase_RsmB-F_NOP2_dom"/>
</dbReference>
<dbReference type="AlphaFoldDB" id="R4V289"/>
<dbReference type="GO" id="GO:0070475">
    <property type="term" value="P:rRNA base methylation"/>
    <property type="evidence" value="ECO:0007669"/>
    <property type="project" value="TreeGrafter"/>
</dbReference>
<dbReference type="InterPro" id="IPR029063">
    <property type="entry name" value="SAM-dependent_MTases_sf"/>
</dbReference>
<evidence type="ECO:0000256" key="9">
    <source>
        <dbReference type="ARBA" id="ARBA00022691"/>
    </source>
</evidence>
<keyword evidence="6" id="KW-0698">rRNA processing</keyword>